<evidence type="ECO:0000259" key="1">
    <source>
        <dbReference type="Pfam" id="PF01261"/>
    </source>
</evidence>
<feature type="domain" description="Xylose isomerase-like TIM barrel" evidence="1">
    <location>
        <begin position="36"/>
        <end position="278"/>
    </location>
</feature>
<comment type="caution">
    <text evidence="2">The sequence shown here is derived from an EMBL/GenBank/DDBJ whole genome shotgun (WGS) entry which is preliminary data.</text>
</comment>
<reference evidence="2 3" key="1">
    <citation type="submission" date="2023-11" db="EMBL/GenBank/DDBJ databases">
        <title>Paucibacter sp. nov., isolated from fresh soil in Korea.</title>
        <authorList>
            <person name="Le N.T.T."/>
        </authorList>
    </citation>
    <scope>NUCLEOTIDE SEQUENCE [LARGE SCALE GENOMIC DNA]</scope>
    <source>
        <strain evidence="2 3">R3-3</strain>
    </source>
</reference>
<keyword evidence="2" id="KW-0413">Isomerase</keyword>
<evidence type="ECO:0000313" key="3">
    <source>
        <dbReference type="Proteomes" id="UP001285263"/>
    </source>
</evidence>
<dbReference type="PANTHER" id="PTHR12110:SF48">
    <property type="entry name" value="BLL3656 PROTEIN"/>
    <property type="match status" value="1"/>
</dbReference>
<dbReference type="InterPro" id="IPR013022">
    <property type="entry name" value="Xyl_isomerase-like_TIM-brl"/>
</dbReference>
<protein>
    <submittedName>
        <fullName evidence="2">Sugar phosphate isomerase/epimerase</fullName>
    </submittedName>
</protein>
<dbReference type="SUPFAM" id="SSF51658">
    <property type="entry name" value="Xylose isomerase-like"/>
    <property type="match status" value="1"/>
</dbReference>
<keyword evidence="3" id="KW-1185">Reference proteome</keyword>
<dbReference type="PANTHER" id="PTHR12110">
    <property type="entry name" value="HYDROXYPYRUVATE ISOMERASE"/>
    <property type="match status" value="1"/>
</dbReference>
<dbReference type="Pfam" id="PF01261">
    <property type="entry name" value="AP_endonuc_2"/>
    <property type="match status" value="1"/>
</dbReference>
<organism evidence="2 3">
    <name type="scientific">Roseateles agri</name>
    <dbReference type="NCBI Taxonomy" id="3098619"/>
    <lineage>
        <taxon>Bacteria</taxon>
        <taxon>Pseudomonadati</taxon>
        <taxon>Pseudomonadota</taxon>
        <taxon>Betaproteobacteria</taxon>
        <taxon>Burkholderiales</taxon>
        <taxon>Sphaerotilaceae</taxon>
        <taxon>Roseateles</taxon>
    </lineage>
</organism>
<dbReference type="EMBL" id="JAXCLA010000008">
    <property type="protein sequence ID" value="MDY0747774.1"/>
    <property type="molecule type" value="Genomic_DNA"/>
</dbReference>
<accession>A0ABU5DNR0</accession>
<dbReference type="GO" id="GO:0016853">
    <property type="term" value="F:isomerase activity"/>
    <property type="evidence" value="ECO:0007669"/>
    <property type="project" value="UniProtKB-KW"/>
</dbReference>
<evidence type="ECO:0000313" key="2">
    <source>
        <dbReference type="EMBL" id="MDY0747774.1"/>
    </source>
</evidence>
<dbReference type="Gene3D" id="3.20.20.150">
    <property type="entry name" value="Divalent-metal-dependent TIM barrel enzymes"/>
    <property type="match status" value="1"/>
</dbReference>
<sequence length="292" mass="32253">MSNKPELLAAYWTLAGDVYPGAPTEVSPYSLAERAAAAAKAGYTGMGLVHQDLTHYAQKIGYGGMRQILADNGIAHVEVEFLSDWWLDKSDPLRQASDKARAELMEAAAELKARNFKVSPRLFDETPADVQRMGDDFARLCEQAREVGSNIIMEMMPFTNVRTLDVATGIVAHADQPNGGLLIDIWHVHRGGMSYGEIAKVPARFLKGIELDDANANVVGTLFEDTRFQRRLCGEGVFDVPAFLRAMHAAGFDAPYYGVEIINENFRLQPLDEMAKTSFDSTMRSIELAFSK</sequence>
<dbReference type="InterPro" id="IPR036237">
    <property type="entry name" value="Xyl_isomerase-like_sf"/>
</dbReference>
<dbReference type="RefSeq" id="WP_320425727.1">
    <property type="nucleotide sequence ID" value="NZ_JAXCLA010000008.1"/>
</dbReference>
<dbReference type="InterPro" id="IPR050312">
    <property type="entry name" value="IolE/XylAMocC-like"/>
</dbReference>
<name>A0ABU5DNR0_9BURK</name>
<proteinExistence type="predicted"/>
<gene>
    <name evidence="2" type="ORF">SNE35_24940</name>
</gene>
<dbReference type="Proteomes" id="UP001285263">
    <property type="component" value="Unassembled WGS sequence"/>
</dbReference>